<evidence type="ECO:0000313" key="3">
    <source>
        <dbReference type="Proteomes" id="UP000221024"/>
    </source>
</evidence>
<sequence>MASEPGRNDPCPCGSGRKYKNCCRNSDAWYQSSTVQGIIVGVVLLLSILVIGGLLTSGGGAVDCPPGEVWSEAHGHCH</sequence>
<accession>A0A2H3P519</accession>
<proteinExistence type="predicted"/>
<name>A0A2H3P519_9BACT</name>
<dbReference type="Proteomes" id="UP000221024">
    <property type="component" value="Unassembled WGS sequence"/>
</dbReference>
<dbReference type="Pfam" id="PF02810">
    <property type="entry name" value="SEC-C"/>
    <property type="match status" value="1"/>
</dbReference>
<dbReference type="EMBL" id="PDEP01000001">
    <property type="protein sequence ID" value="PEN09599.1"/>
    <property type="molecule type" value="Genomic_DNA"/>
</dbReference>
<dbReference type="InterPro" id="IPR004027">
    <property type="entry name" value="SEC_C_motif"/>
</dbReference>
<dbReference type="SUPFAM" id="SSF103642">
    <property type="entry name" value="Sec-C motif"/>
    <property type="match status" value="1"/>
</dbReference>
<dbReference type="Gene3D" id="3.10.450.50">
    <property type="match status" value="1"/>
</dbReference>
<dbReference type="OrthoDB" id="1284667at2"/>
<keyword evidence="3" id="KW-1185">Reference proteome</keyword>
<evidence type="ECO:0000256" key="1">
    <source>
        <dbReference type="SAM" id="Phobius"/>
    </source>
</evidence>
<organism evidence="2 3">
    <name type="scientific">Longimonas halophila</name>
    <dbReference type="NCBI Taxonomy" id="1469170"/>
    <lineage>
        <taxon>Bacteria</taxon>
        <taxon>Pseudomonadati</taxon>
        <taxon>Rhodothermota</taxon>
        <taxon>Rhodothermia</taxon>
        <taxon>Rhodothermales</taxon>
        <taxon>Salisaetaceae</taxon>
        <taxon>Longimonas</taxon>
    </lineage>
</organism>
<keyword evidence="1" id="KW-0812">Transmembrane</keyword>
<evidence type="ECO:0000313" key="2">
    <source>
        <dbReference type="EMBL" id="PEN09599.1"/>
    </source>
</evidence>
<gene>
    <name evidence="2" type="ORF">CRI93_02395</name>
</gene>
<feature type="transmembrane region" description="Helical" evidence="1">
    <location>
        <begin position="35"/>
        <end position="55"/>
    </location>
</feature>
<protein>
    <submittedName>
        <fullName evidence="2">Uncharacterized protein</fullName>
    </submittedName>
</protein>
<comment type="caution">
    <text evidence="2">The sequence shown here is derived from an EMBL/GenBank/DDBJ whole genome shotgun (WGS) entry which is preliminary data.</text>
</comment>
<keyword evidence="1" id="KW-0472">Membrane</keyword>
<dbReference type="RefSeq" id="WP_098060997.1">
    <property type="nucleotide sequence ID" value="NZ_PDEP01000001.1"/>
</dbReference>
<dbReference type="AlphaFoldDB" id="A0A2H3P519"/>
<reference evidence="2 3" key="1">
    <citation type="submission" date="2017-10" db="EMBL/GenBank/DDBJ databases">
        <title>Draft genome of Longimonas halophila.</title>
        <authorList>
            <person name="Goh K.M."/>
            <person name="Shamsir M.S."/>
            <person name="Lim S.W."/>
        </authorList>
    </citation>
    <scope>NUCLEOTIDE SEQUENCE [LARGE SCALE GENOMIC DNA]</scope>
    <source>
        <strain evidence="2 3">KCTC 42399</strain>
    </source>
</reference>
<keyword evidence="1" id="KW-1133">Transmembrane helix</keyword>